<sequence>MDSGGVMMVVQDGGVHVRGSQVVTVRVHGGCDGNGWSEVETRWMLEALWSHGSKEKETMEAVSVIAVAREKECGVNGGGG</sequence>
<gene>
    <name evidence="1" type="ORF">L1987_13616</name>
</gene>
<organism evidence="1 2">
    <name type="scientific">Smallanthus sonchifolius</name>
    <dbReference type="NCBI Taxonomy" id="185202"/>
    <lineage>
        <taxon>Eukaryota</taxon>
        <taxon>Viridiplantae</taxon>
        <taxon>Streptophyta</taxon>
        <taxon>Embryophyta</taxon>
        <taxon>Tracheophyta</taxon>
        <taxon>Spermatophyta</taxon>
        <taxon>Magnoliopsida</taxon>
        <taxon>eudicotyledons</taxon>
        <taxon>Gunneridae</taxon>
        <taxon>Pentapetalae</taxon>
        <taxon>asterids</taxon>
        <taxon>campanulids</taxon>
        <taxon>Asterales</taxon>
        <taxon>Asteraceae</taxon>
        <taxon>Asteroideae</taxon>
        <taxon>Heliantheae alliance</taxon>
        <taxon>Millerieae</taxon>
        <taxon>Smallanthus</taxon>
    </lineage>
</organism>
<protein>
    <submittedName>
        <fullName evidence="1">Uncharacterized protein</fullName>
    </submittedName>
</protein>
<reference evidence="2" key="1">
    <citation type="journal article" date="2022" name="Mol. Ecol. Resour.">
        <title>The genomes of chicory, endive, great burdock and yacon provide insights into Asteraceae palaeo-polyploidization history and plant inulin production.</title>
        <authorList>
            <person name="Fan W."/>
            <person name="Wang S."/>
            <person name="Wang H."/>
            <person name="Wang A."/>
            <person name="Jiang F."/>
            <person name="Liu H."/>
            <person name="Zhao H."/>
            <person name="Xu D."/>
            <person name="Zhang Y."/>
        </authorList>
    </citation>
    <scope>NUCLEOTIDE SEQUENCE [LARGE SCALE GENOMIC DNA]</scope>
    <source>
        <strain evidence="2">cv. Yunnan</strain>
    </source>
</reference>
<proteinExistence type="predicted"/>
<keyword evidence="2" id="KW-1185">Reference proteome</keyword>
<accession>A0ACB9JI25</accession>
<evidence type="ECO:0000313" key="1">
    <source>
        <dbReference type="EMBL" id="KAI3819767.1"/>
    </source>
</evidence>
<comment type="caution">
    <text evidence="1">The sequence shown here is derived from an EMBL/GenBank/DDBJ whole genome shotgun (WGS) entry which is preliminary data.</text>
</comment>
<reference evidence="1 2" key="2">
    <citation type="journal article" date="2022" name="Mol. Ecol. Resour.">
        <title>The genomes of chicory, endive, great burdock and yacon provide insights into Asteraceae paleo-polyploidization history and plant inulin production.</title>
        <authorList>
            <person name="Fan W."/>
            <person name="Wang S."/>
            <person name="Wang H."/>
            <person name="Wang A."/>
            <person name="Jiang F."/>
            <person name="Liu H."/>
            <person name="Zhao H."/>
            <person name="Xu D."/>
            <person name="Zhang Y."/>
        </authorList>
    </citation>
    <scope>NUCLEOTIDE SEQUENCE [LARGE SCALE GENOMIC DNA]</scope>
    <source>
        <strain evidence="2">cv. Yunnan</strain>
        <tissue evidence="1">Leaves</tissue>
    </source>
</reference>
<name>A0ACB9JI25_9ASTR</name>
<evidence type="ECO:0000313" key="2">
    <source>
        <dbReference type="Proteomes" id="UP001056120"/>
    </source>
</evidence>
<dbReference type="Proteomes" id="UP001056120">
    <property type="component" value="Linkage Group LG04"/>
</dbReference>
<dbReference type="EMBL" id="CM042021">
    <property type="protein sequence ID" value="KAI3819767.1"/>
    <property type="molecule type" value="Genomic_DNA"/>
</dbReference>